<dbReference type="Gene3D" id="1.20.140.10">
    <property type="entry name" value="Butyryl-CoA Dehydrogenase, subunit A, domain 3"/>
    <property type="match status" value="1"/>
</dbReference>
<feature type="domain" description="Acyl-CoA oxidase/dehydrogenase middle" evidence="8">
    <location>
        <begin position="125"/>
        <end position="221"/>
    </location>
</feature>
<keyword evidence="5 6" id="KW-0560">Oxidoreductase</keyword>
<dbReference type="PANTHER" id="PTHR43884:SF12">
    <property type="entry name" value="ISOVALERYL-COA DEHYDROGENASE, MITOCHONDRIAL-RELATED"/>
    <property type="match status" value="1"/>
</dbReference>
<keyword evidence="11" id="KW-1185">Reference proteome</keyword>
<dbReference type="InterPro" id="IPR006091">
    <property type="entry name" value="Acyl-CoA_Oxase/DH_mid-dom"/>
</dbReference>
<dbReference type="EMBL" id="CP032828">
    <property type="protein sequence ID" value="AYJ84915.1"/>
    <property type="molecule type" value="Genomic_DNA"/>
</dbReference>
<dbReference type="Pfam" id="PF02770">
    <property type="entry name" value="Acyl-CoA_dh_M"/>
    <property type="match status" value="1"/>
</dbReference>
<comment type="cofactor">
    <cofactor evidence="1 6">
        <name>FAD</name>
        <dbReference type="ChEBI" id="CHEBI:57692"/>
    </cofactor>
</comment>
<dbReference type="GO" id="GO:0003995">
    <property type="term" value="F:acyl-CoA dehydrogenase activity"/>
    <property type="evidence" value="ECO:0007669"/>
    <property type="project" value="InterPro"/>
</dbReference>
<feature type="domain" description="Acyl-CoA dehydrogenase/oxidase N-terminal" evidence="9">
    <location>
        <begin position="12"/>
        <end position="120"/>
    </location>
</feature>
<evidence type="ECO:0000313" key="10">
    <source>
        <dbReference type="EMBL" id="AYJ84915.1"/>
    </source>
</evidence>
<dbReference type="PROSITE" id="PS00073">
    <property type="entry name" value="ACYL_COA_DH_2"/>
    <property type="match status" value="1"/>
</dbReference>
<evidence type="ECO:0000256" key="2">
    <source>
        <dbReference type="ARBA" id="ARBA00009347"/>
    </source>
</evidence>
<dbReference type="InterPro" id="IPR036250">
    <property type="entry name" value="AcylCo_DH-like_C"/>
</dbReference>
<geneLocation type="plasmid" evidence="10">
    <name>unnamed1</name>
</geneLocation>
<keyword evidence="10" id="KW-0614">Plasmid</keyword>
<keyword evidence="4 6" id="KW-0274">FAD</keyword>
<dbReference type="PANTHER" id="PTHR43884">
    <property type="entry name" value="ACYL-COA DEHYDROGENASE"/>
    <property type="match status" value="1"/>
</dbReference>
<dbReference type="KEGG" id="spha:D3Y57_02300"/>
<dbReference type="Pfam" id="PF00441">
    <property type="entry name" value="Acyl-CoA_dh_1"/>
    <property type="match status" value="1"/>
</dbReference>
<name>A0A494TID3_SPHPE</name>
<dbReference type="InterPro" id="IPR013786">
    <property type="entry name" value="AcylCoA_DH/ox_N"/>
</dbReference>
<dbReference type="AlphaFoldDB" id="A0A494TID3"/>
<dbReference type="InterPro" id="IPR037069">
    <property type="entry name" value="AcylCoA_DH/ox_N_sf"/>
</dbReference>
<dbReference type="PIRSF" id="PIRSF016578">
    <property type="entry name" value="HsaA"/>
    <property type="match status" value="1"/>
</dbReference>
<dbReference type="SUPFAM" id="SSF56645">
    <property type="entry name" value="Acyl-CoA dehydrogenase NM domain-like"/>
    <property type="match status" value="1"/>
</dbReference>
<reference evidence="10 11" key="1">
    <citation type="submission" date="2018-09" db="EMBL/GenBank/DDBJ databases">
        <title>Sphingomonas peninsula sp. nov., isolated from fildes peninsula, Antarctic soil.</title>
        <authorList>
            <person name="Yingchao G."/>
        </authorList>
    </citation>
    <scope>NUCLEOTIDE SEQUENCE [LARGE SCALE GENOMIC DNA]</scope>
    <source>
        <strain evidence="10 11">YZ-8</strain>
        <plasmid evidence="10 11">unnamed1</plasmid>
    </source>
</reference>
<evidence type="ECO:0000259" key="8">
    <source>
        <dbReference type="Pfam" id="PF02770"/>
    </source>
</evidence>
<sequence>MTLEPYRARWMTDDVVAFQDIARRFFEREFVPHLEGWRAQGCIDRNLWYKAGELGLLGASMPEEFGGGGSKAFMAAILLEQGRAGDAAWGISVQNYVSHYILAYGTEEQKARWLPGLGSGQTVAAIAMTEPGAGSDLKQLKTVANAVQGGYVLNGQKTFISNGQSADLVCVAAKTDLAGGSRGISLLMVEVKGADGFLRGKPLKKIGLQAADTSELFFEDVFVPQENLLGQEEGQGFRQLMTQLPWERLSIAIRCVGLAEYALDQTIAHVTARKAFGGTLFDLQNTQFKLAEAKTKLESMRSFVDSCLDRLVLDQLDIATAAMCKLHCSQAINEIVDECLQLHGGYGFMEEYGIARLYGDVRAQKIYGGTSEVMKLLVARSLIA</sequence>
<evidence type="ECO:0000256" key="6">
    <source>
        <dbReference type="RuleBase" id="RU362125"/>
    </source>
</evidence>
<evidence type="ECO:0000313" key="11">
    <source>
        <dbReference type="Proteomes" id="UP000276254"/>
    </source>
</evidence>
<evidence type="ECO:0000256" key="1">
    <source>
        <dbReference type="ARBA" id="ARBA00001974"/>
    </source>
</evidence>
<keyword evidence="3 6" id="KW-0285">Flavoprotein</keyword>
<evidence type="ECO:0000256" key="3">
    <source>
        <dbReference type="ARBA" id="ARBA00022630"/>
    </source>
</evidence>
<dbReference type="InterPro" id="IPR009075">
    <property type="entry name" value="AcylCo_DH/oxidase_C"/>
</dbReference>
<dbReference type="SUPFAM" id="SSF47203">
    <property type="entry name" value="Acyl-CoA dehydrogenase C-terminal domain-like"/>
    <property type="match status" value="1"/>
</dbReference>
<feature type="domain" description="Acyl-CoA dehydrogenase/oxidase C-terminal" evidence="7">
    <location>
        <begin position="234"/>
        <end position="382"/>
    </location>
</feature>
<evidence type="ECO:0000259" key="9">
    <source>
        <dbReference type="Pfam" id="PF02771"/>
    </source>
</evidence>
<evidence type="ECO:0000256" key="4">
    <source>
        <dbReference type="ARBA" id="ARBA00022827"/>
    </source>
</evidence>
<gene>
    <name evidence="10" type="ORF">D3Y57_02300</name>
</gene>
<dbReference type="Gene3D" id="2.40.110.10">
    <property type="entry name" value="Butyryl-CoA Dehydrogenase, subunit A, domain 2"/>
    <property type="match status" value="1"/>
</dbReference>
<dbReference type="FunFam" id="2.40.110.10:FF:000002">
    <property type="entry name" value="Acyl-CoA dehydrogenase fadE12"/>
    <property type="match status" value="1"/>
</dbReference>
<dbReference type="Proteomes" id="UP000276254">
    <property type="component" value="Plasmid unnamed1"/>
</dbReference>
<dbReference type="InterPro" id="IPR046373">
    <property type="entry name" value="Acyl-CoA_Oxase/DH_mid-dom_sf"/>
</dbReference>
<organism evidence="10 11">
    <name type="scientific">Sphingomonas paeninsulae</name>
    <dbReference type="NCBI Taxonomy" id="2319844"/>
    <lineage>
        <taxon>Bacteria</taxon>
        <taxon>Pseudomonadati</taxon>
        <taxon>Pseudomonadota</taxon>
        <taxon>Alphaproteobacteria</taxon>
        <taxon>Sphingomonadales</taxon>
        <taxon>Sphingomonadaceae</taxon>
        <taxon>Sphingomonas</taxon>
    </lineage>
</organism>
<dbReference type="GO" id="GO:0050660">
    <property type="term" value="F:flavin adenine dinucleotide binding"/>
    <property type="evidence" value="ECO:0007669"/>
    <property type="project" value="InterPro"/>
</dbReference>
<dbReference type="InterPro" id="IPR006089">
    <property type="entry name" value="Acyl-CoA_DH_CS"/>
</dbReference>
<evidence type="ECO:0000259" key="7">
    <source>
        <dbReference type="Pfam" id="PF00441"/>
    </source>
</evidence>
<protein>
    <submittedName>
        <fullName evidence="10">Acyl-CoA dehydrogenase</fullName>
    </submittedName>
</protein>
<dbReference type="OrthoDB" id="9780544at2"/>
<dbReference type="FunFam" id="1.20.140.10:FF:000001">
    <property type="entry name" value="Acyl-CoA dehydrogenase"/>
    <property type="match status" value="1"/>
</dbReference>
<dbReference type="Pfam" id="PF02771">
    <property type="entry name" value="Acyl-CoA_dh_N"/>
    <property type="match status" value="1"/>
</dbReference>
<accession>A0A494TID3</accession>
<comment type="similarity">
    <text evidence="2 6">Belongs to the acyl-CoA dehydrogenase family.</text>
</comment>
<dbReference type="Gene3D" id="1.10.540.10">
    <property type="entry name" value="Acyl-CoA dehydrogenase/oxidase, N-terminal domain"/>
    <property type="match status" value="1"/>
</dbReference>
<evidence type="ECO:0000256" key="5">
    <source>
        <dbReference type="ARBA" id="ARBA00023002"/>
    </source>
</evidence>
<proteinExistence type="inferred from homology"/>
<dbReference type="InterPro" id="IPR009100">
    <property type="entry name" value="AcylCoA_DH/oxidase_NM_dom_sf"/>
</dbReference>